<dbReference type="PRINTS" id="PR00471">
    <property type="entry name" value="ACETATEKNASE"/>
</dbReference>
<sequence length="445" mass="48977">MVILTLNCGSSSVKYQVYDWDRKDILATGIVERVTIGGSSITHKASGKPDYVVEHECPNHTVAIELILNTLVDADYGVISDMGMIKAVGHRMVHGGSRFARSSVINEEFLDTFKELTDLAPLHNPANLMGVEAARSVLPNVPHCAVMDTAWHQTMPASSYMYALPQDWYEKHMVRRYGFHGTSFLYNAKRAAVLLGKDPFDTNLIIAHIGNGASINAVKNGCSFDTSMGLTPLEGLVMGTRSGDIDPGIIFHMMRRTGMSAAEVEKKLNKESGVLGITGKWADRRDIELAAEKGDLVAQLAQHMESYRIKKYIGAYYAALGRVDALVFTAGVGEMAPHIRQLATEGLAEMGIVVDEKKNALAKCRNAELDITGAGSKVKVFVVPTDEELVMTEDAFALMKGSYDVHTNYHYYFENRDYVNKTRAAGLEKDLAKKPWLKDIIAQVP</sequence>
<evidence type="ECO:0000256" key="2">
    <source>
        <dbReference type="ARBA" id="ARBA00022741"/>
    </source>
</evidence>
<evidence type="ECO:0000256" key="3">
    <source>
        <dbReference type="ARBA" id="ARBA00022777"/>
    </source>
</evidence>
<dbReference type="NCBIfam" id="TIGR00016">
    <property type="entry name" value="ackA"/>
    <property type="match status" value="1"/>
</dbReference>
<dbReference type="InterPro" id="IPR043129">
    <property type="entry name" value="ATPase_NBD"/>
</dbReference>
<dbReference type="InterPro" id="IPR023865">
    <property type="entry name" value="Aliphatic_acid_kinase_CS"/>
</dbReference>
<dbReference type="GO" id="GO:0006083">
    <property type="term" value="P:acetate metabolic process"/>
    <property type="evidence" value="ECO:0007669"/>
    <property type="project" value="TreeGrafter"/>
</dbReference>
<organism evidence="5">
    <name type="scientific">bioreactor metagenome</name>
    <dbReference type="NCBI Taxonomy" id="1076179"/>
    <lineage>
        <taxon>unclassified sequences</taxon>
        <taxon>metagenomes</taxon>
        <taxon>ecological metagenomes</taxon>
    </lineage>
</organism>
<dbReference type="PROSITE" id="PS01075">
    <property type="entry name" value="ACETATE_KINASE_1"/>
    <property type="match status" value="1"/>
</dbReference>
<dbReference type="EC" id="2.7.2.1" evidence="5"/>
<keyword evidence="4" id="KW-0067">ATP-binding</keyword>
<dbReference type="PANTHER" id="PTHR21060">
    <property type="entry name" value="ACETATE KINASE"/>
    <property type="match status" value="1"/>
</dbReference>
<keyword evidence="3 5" id="KW-0418">Kinase</keyword>
<keyword evidence="1 5" id="KW-0808">Transferase</keyword>
<dbReference type="PROSITE" id="PS01076">
    <property type="entry name" value="ACETATE_KINASE_2"/>
    <property type="match status" value="1"/>
</dbReference>
<dbReference type="GO" id="GO:0005524">
    <property type="term" value="F:ATP binding"/>
    <property type="evidence" value="ECO:0007669"/>
    <property type="project" value="UniProtKB-KW"/>
</dbReference>
<keyword evidence="2" id="KW-0547">Nucleotide-binding</keyword>
<dbReference type="GO" id="GO:0008776">
    <property type="term" value="F:acetate kinase activity"/>
    <property type="evidence" value="ECO:0007669"/>
    <property type="project" value="UniProtKB-EC"/>
</dbReference>
<dbReference type="PANTHER" id="PTHR21060:SF15">
    <property type="entry name" value="ACETATE KINASE-RELATED"/>
    <property type="match status" value="1"/>
</dbReference>
<dbReference type="EMBL" id="VSSQ01000118">
    <property type="protein sequence ID" value="MPL78642.1"/>
    <property type="molecule type" value="Genomic_DNA"/>
</dbReference>
<proteinExistence type="inferred from homology"/>
<protein>
    <submittedName>
        <fullName evidence="5">Acetate kinase</fullName>
        <ecNumber evidence="5">2.7.2.1</ecNumber>
    </submittedName>
</protein>
<dbReference type="PIRSF" id="PIRSF000722">
    <property type="entry name" value="Acetate_prop_kin"/>
    <property type="match status" value="1"/>
</dbReference>
<accession>A0A644UIH2</accession>
<comment type="caution">
    <text evidence="5">The sequence shown here is derived from an EMBL/GenBank/DDBJ whole genome shotgun (WGS) entry which is preliminary data.</text>
</comment>
<evidence type="ECO:0000256" key="1">
    <source>
        <dbReference type="ARBA" id="ARBA00022679"/>
    </source>
</evidence>
<dbReference type="Gene3D" id="3.30.420.40">
    <property type="match status" value="2"/>
</dbReference>
<dbReference type="CDD" id="cd24010">
    <property type="entry name" value="ASKHA_NBD_AcK_PK"/>
    <property type="match status" value="1"/>
</dbReference>
<gene>
    <name evidence="5" type="primary">ackA_6</name>
    <name evidence="5" type="ORF">SDC9_24512</name>
</gene>
<name>A0A644UIH2_9ZZZZ</name>
<dbReference type="InterPro" id="IPR004372">
    <property type="entry name" value="Ac/propionate_kinase"/>
</dbReference>
<dbReference type="Pfam" id="PF00871">
    <property type="entry name" value="Acetate_kinase"/>
    <property type="match status" value="1"/>
</dbReference>
<dbReference type="SUPFAM" id="SSF53067">
    <property type="entry name" value="Actin-like ATPase domain"/>
    <property type="match status" value="2"/>
</dbReference>
<dbReference type="InterPro" id="IPR000890">
    <property type="entry name" value="Aliphatic_acid_kin_short-chain"/>
</dbReference>
<evidence type="ECO:0000313" key="5">
    <source>
        <dbReference type="EMBL" id="MPL78642.1"/>
    </source>
</evidence>
<dbReference type="AlphaFoldDB" id="A0A644UIH2"/>
<reference evidence="5" key="1">
    <citation type="submission" date="2019-08" db="EMBL/GenBank/DDBJ databases">
        <authorList>
            <person name="Kucharzyk K."/>
            <person name="Murdoch R.W."/>
            <person name="Higgins S."/>
            <person name="Loffler F."/>
        </authorList>
    </citation>
    <scope>NUCLEOTIDE SEQUENCE</scope>
</reference>
<evidence type="ECO:0000256" key="4">
    <source>
        <dbReference type="ARBA" id="ARBA00022840"/>
    </source>
</evidence>
<dbReference type="HAMAP" id="MF_00020">
    <property type="entry name" value="Acetate_kinase"/>
    <property type="match status" value="1"/>
</dbReference>